<dbReference type="InterPro" id="IPR012910">
    <property type="entry name" value="Plug_dom"/>
</dbReference>
<dbReference type="eggNOG" id="COG1629">
    <property type="taxonomic scope" value="Bacteria"/>
</dbReference>
<comment type="subcellular location">
    <subcellularLocation>
        <location evidence="1 12">Cell outer membrane</location>
        <topology evidence="1 12">Multi-pass membrane protein</topology>
    </subcellularLocation>
</comment>
<evidence type="ECO:0000256" key="11">
    <source>
        <dbReference type="ARBA" id="ARBA00023237"/>
    </source>
</evidence>
<comment type="caution">
    <text evidence="16">The sequence shown here is derived from an EMBL/GenBank/DDBJ whole genome shotgun (WGS) entry which is preliminary data.</text>
</comment>
<dbReference type="PANTHER" id="PTHR30069">
    <property type="entry name" value="TONB-DEPENDENT OUTER MEMBRANE RECEPTOR"/>
    <property type="match status" value="1"/>
</dbReference>
<dbReference type="InterPro" id="IPR037066">
    <property type="entry name" value="Plug_dom_sf"/>
</dbReference>
<feature type="chain" id="PRO_5004127872" evidence="14">
    <location>
        <begin position="22"/>
        <end position="1181"/>
    </location>
</feature>
<evidence type="ECO:0000256" key="5">
    <source>
        <dbReference type="ARBA" id="ARBA00022496"/>
    </source>
</evidence>
<name>N6Y824_THAL4</name>
<evidence type="ECO:0000256" key="3">
    <source>
        <dbReference type="ARBA" id="ARBA00022448"/>
    </source>
</evidence>
<dbReference type="PANTHER" id="PTHR30069:SF41">
    <property type="entry name" value="HEME_HEMOPEXIN UTILIZATION PROTEIN C"/>
    <property type="match status" value="1"/>
</dbReference>
<dbReference type="InterPro" id="IPR000531">
    <property type="entry name" value="Beta-barrel_TonB"/>
</dbReference>
<dbReference type="Gene3D" id="2.40.170.20">
    <property type="entry name" value="TonB-dependent receptor, beta-barrel domain"/>
    <property type="match status" value="2"/>
</dbReference>
<evidence type="ECO:0000256" key="14">
    <source>
        <dbReference type="SAM" id="SignalP"/>
    </source>
</evidence>
<evidence type="ECO:0000256" key="12">
    <source>
        <dbReference type="PROSITE-ProRule" id="PRU01360"/>
    </source>
</evidence>
<evidence type="ECO:0000256" key="13">
    <source>
        <dbReference type="RuleBase" id="RU003357"/>
    </source>
</evidence>
<evidence type="ECO:0000256" key="1">
    <source>
        <dbReference type="ARBA" id="ARBA00004571"/>
    </source>
</evidence>
<keyword evidence="11 12" id="KW-0998">Cell outer membrane</keyword>
<dbReference type="InterPro" id="IPR011662">
    <property type="entry name" value="Secretin/TonB_short_N"/>
</dbReference>
<dbReference type="eggNOG" id="COG4771">
    <property type="taxonomic scope" value="Bacteria"/>
</dbReference>
<evidence type="ECO:0000256" key="2">
    <source>
        <dbReference type="ARBA" id="ARBA00009810"/>
    </source>
</evidence>
<dbReference type="eggNOG" id="COG4774">
    <property type="taxonomic scope" value="Bacteria"/>
</dbReference>
<keyword evidence="6 12" id="KW-0812">Transmembrane</keyword>
<dbReference type="AlphaFoldDB" id="N6Y824"/>
<accession>N6Y824</accession>
<keyword evidence="10 16" id="KW-0675">Receptor</keyword>
<evidence type="ECO:0000313" key="17">
    <source>
        <dbReference type="Proteomes" id="UP000013232"/>
    </source>
</evidence>
<keyword evidence="7" id="KW-0408">Iron</keyword>
<feature type="signal peptide" evidence="14">
    <location>
        <begin position="1"/>
        <end position="21"/>
    </location>
</feature>
<evidence type="ECO:0000256" key="6">
    <source>
        <dbReference type="ARBA" id="ARBA00022692"/>
    </source>
</evidence>
<evidence type="ECO:0000313" key="16">
    <source>
        <dbReference type="EMBL" id="ENO87720.1"/>
    </source>
</evidence>
<dbReference type="PROSITE" id="PS52016">
    <property type="entry name" value="TONB_DEPENDENT_REC_3"/>
    <property type="match status" value="1"/>
</dbReference>
<dbReference type="GO" id="GO:0009279">
    <property type="term" value="C:cell outer membrane"/>
    <property type="evidence" value="ECO:0007669"/>
    <property type="project" value="UniProtKB-SubCell"/>
</dbReference>
<evidence type="ECO:0000256" key="8">
    <source>
        <dbReference type="ARBA" id="ARBA00023077"/>
    </source>
</evidence>
<keyword evidence="5" id="KW-0410">Iron transport</keyword>
<dbReference type="STRING" id="1123367.GCA_000621305_03599"/>
<feature type="domain" description="Secretin/TonB short N-terminal" evidence="15">
    <location>
        <begin position="48"/>
        <end position="98"/>
    </location>
</feature>
<evidence type="ECO:0000256" key="10">
    <source>
        <dbReference type="ARBA" id="ARBA00023170"/>
    </source>
</evidence>
<keyword evidence="4 12" id="KW-1134">Transmembrane beta strand</keyword>
<dbReference type="Proteomes" id="UP000013232">
    <property type="component" value="Unassembled WGS sequence"/>
</dbReference>
<evidence type="ECO:0000259" key="15">
    <source>
        <dbReference type="SMART" id="SM00965"/>
    </source>
</evidence>
<dbReference type="Gene3D" id="3.55.50.30">
    <property type="match status" value="1"/>
</dbReference>
<dbReference type="Gene3D" id="2.170.130.10">
    <property type="entry name" value="TonB-dependent receptor, plug domain"/>
    <property type="match status" value="1"/>
</dbReference>
<dbReference type="Pfam" id="PF07660">
    <property type="entry name" value="STN"/>
    <property type="match status" value="1"/>
</dbReference>
<sequence length="1181" mass="131595">MTSLALSVAAAIGALPQTAWAQEAPVSISISPQPLGQALLQLGKQAGLQLFFSQETVAGYEAPAVSGSLSPDEALRRLLSGTGVSFRRTGTNVTLSRTAATADPATQLTQITVTGERTKDEVGHDKVYLENVISVYQDREQLQRFQTTNPGDVFKGMNGVYSMDTRSSQAITPNIRGISGEGRTPLTIDGTEQSTNVWLHQFGAGNRSYVDPALFRSVEVEKGPSLSRGVKSGVGGAVSIRTIEPEDLIPEGENWGIEVNLKAASNTKKPRNDPGSFYGKDYKDIPGAVRTNVNEVYFSDQDPRNKGNGELLNFDDHSGMIAIAGRNEYTDFLASYSRREQGNYYSGKSNASRYSGHDPYDKSSTDIHFPNLTKLYHGGDEVFNTDSEIETTLLKNNWYLPNQQKIGFQFMRTDMAFGETTPGNTLLNWALREGFEQANPDYDWSQYPRMVSERPRSEMKIDSYKLSYDLKPEDSRWLNLETSLWHTKTTGLRYQTGAHPYGLAILEGTQEYRNLETYDTLKRDMAWIFDDPVMGPMFEPLGVHDGTIVGAGRQWTKHDRTGFEFSNLMRLTDKLQMTFGGSWQKEKLDDKVEASVKEMPMFGGLAGVHKTTDLLGPRTGERKEWSAMMNLAWQPTGWLTLTAGTRYMRYKGKDTGLAKLRRQKNAFNAANQRIAGLELQYQTLMTSEVKAEYDRLRQEVIATSNAIDWSAPGIFTSVDTYSYTTGGGWVPSTNRYVPTDPQLRASAQRFLDFLSEHNSNPFLRIANIHFSGAQAQEVALASVISGGVLAFPSGGCLNSQPRPDCAAYASNTHLVSNVLVPSKDGKFDSSQNPFANGELDATEMVDDPNNPGTLVAKYKHNVFGEVAYERLDAGKAWEIPEDQSGEAFSPVLSATARITPFGTAFVRYAQTTRFPSLHELTSTSSWAGTEANFAINGASKPERNTNWELGYAHDLRQFFPEMHLADVRFSYFNTEIKDFIDRTWDLETIQFDRKKTRGLELQSRFDSGRYFGSLGATWRLKQETCDKDYASAMDPYYNRIPTCMTGGFNGTYSGNSLQPKYSIDLLLGARLLSNKLELGWRSVYHAGAENKELDKLLASQAGAGFTTWLPKDVWYRSQGMSSFYWKSVLLHDLYANFNLNKQMSLNLSVTNLTDEYYLDPMSKVLLPAPGRTLSAGLTINF</sequence>
<protein>
    <submittedName>
        <fullName evidence="16">TonB-dependent receptor</fullName>
    </submittedName>
</protein>
<gene>
    <name evidence="16" type="ORF">C666_10285</name>
</gene>
<dbReference type="InterPro" id="IPR036942">
    <property type="entry name" value="Beta-barrel_TonB_sf"/>
</dbReference>
<keyword evidence="9 12" id="KW-0472">Membrane</keyword>
<dbReference type="EMBL" id="AMXE01000034">
    <property type="protein sequence ID" value="ENO87720.1"/>
    <property type="molecule type" value="Genomic_DNA"/>
</dbReference>
<dbReference type="InterPro" id="IPR039426">
    <property type="entry name" value="TonB-dep_rcpt-like"/>
</dbReference>
<dbReference type="GO" id="GO:0044718">
    <property type="term" value="P:siderophore transmembrane transport"/>
    <property type="evidence" value="ECO:0007669"/>
    <property type="project" value="TreeGrafter"/>
</dbReference>
<evidence type="ECO:0000256" key="9">
    <source>
        <dbReference type="ARBA" id="ARBA00023136"/>
    </source>
</evidence>
<reference evidence="16 17" key="1">
    <citation type="submission" date="2012-09" db="EMBL/GenBank/DDBJ databases">
        <title>Draft Genome Sequences of 6 Strains from Genus Thauera.</title>
        <authorList>
            <person name="Liu B."/>
            <person name="Shapleigh J.P."/>
            <person name="Frostegard A.H."/>
        </authorList>
    </citation>
    <scope>NUCLEOTIDE SEQUENCE [LARGE SCALE GENOMIC DNA]</scope>
    <source>
        <strain evidence="17">47Lol / DSM 12138</strain>
    </source>
</reference>
<dbReference type="Pfam" id="PF00593">
    <property type="entry name" value="TonB_dep_Rec_b-barrel"/>
    <property type="match status" value="1"/>
</dbReference>
<evidence type="ECO:0000256" key="4">
    <source>
        <dbReference type="ARBA" id="ARBA00022452"/>
    </source>
</evidence>
<keyword evidence="14" id="KW-0732">Signal</keyword>
<dbReference type="Pfam" id="PF07715">
    <property type="entry name" value="Plug"/>
    <property type="match status" value="1"/>
</dbReference>
<dbReference type="SMART" id="SM00965">
    <property type="entry name" value="STN"/>
    <property type="match status" value="1"/>
</dbReference>
<organism evidence="16 17">
    <name type="scientific">Thauera linaloolentis (strain DSM 12138 / JCM 21573 / CCUG 41526 / CIP 105981 / IAM 15112 / NBRC 102519 / 47Lol)</name>
    <dbReference type="NCBI Taxonomy" id="1123367"/>
    <lineage>
        <taxon>Bacteria</taxon>
        <taxon>Pseudomonadati</taxon>
        <taxon>Pseudomonadota</taxon>
        <taxon>Betaproteobacteria</taxon>
        <taxon>Rhodocyclales</taxon>
        <taxon>Zoogloeaceae</taxon>
        <taxon>Thauera</taxon>
    </lineage>
</organism>
<dbReference type="GO" id="GO:0015344">
    <property type="term" value="F:siderophore uptake transmembrane transporter activity"/>
    <property type="evidence" value="ECO:0007669"/>
    <property type="project" value="TreeGrafter"/>
</dbReference>
<comment type="similarity">
    <text evidence="2 12 13">Belongs to the TonB-dependent receptor family.</text>
</comment>
<keyword evidence="5" id="KW-0406">Ion transport</keyword>
<keyword evidence="17" id="KW-1185">Reference proteome</keyword>
<keyword evidence="3 12" id="KW-0813">Transport</keyword>
<evidence type="ECO:0000256" key="7">
    <source>
        <dbReference type="ARBA" id="ARBA00023004"/>
    </source>
</evidence>
<proteinExistence type="inferred from homology"/>
<dbReference type="SUPFAM" id="SSF56935">
    <property type="entry name" value="Porins"/>
    <property type="match status" value="2"/>
</dbReference>
<keyword evidence="8 13" id="KW-0798">TonB box</keyword>